<protein>
    <submittedName>
        <fullName evidence="4">HTH-type transcriptional regulator AcrR</fullName>
    </submittedName>
</protein>
<evidence type="ECO:0000256" key="1">
    <source>
        <dbReference type="ARBA" id="ARBA00023125"/>
    </source>
</evidence>
<name>A0A1S8RZ30_CLOBE</name>
<evidence type="ECO:0000259" key="3">
    <source>
        <dbReference type="PROSITE" id="PS50977"/>
    </source>
</evidence>
<dbReference type="GO" id="GO:0003677">
    <property type="term" value="F:DNA binding"/>
    <property type="evidence" value="ECO:0007669"/>
    <property type="project" value="UniProtKB-UniRule"/>
</dbReference>
<evidence type="ECO:0000313" key="5">
    <source>
        <dbReference type="Proteomes" id="UP000190973"/>
    </source>
</evidence>
<feature type="DNA-binding region" description="H-T-H motif" evidence="2">
    <location>
        <begin position="26"/>
        <end position="45"/>
    </location>
</feature>
<dbReference type="PANTHER" id="PTHR43479:SF11">
    <property type="entry name" value="ACREF_ENVCD OPERON REPRESSOR-RELATED"/>
    <property type="match status" value="1"/>
</dbReference>
<dbReference type="EMBL" id="LZZI01000103">
    <property type="protein sequence ID" value="OOM58463.1"/>
    <property type="molecule type" value="Genomic_DNA"/>
</dbReference>
<gene>
    <name evidence="4" type="primary">acrR</name>
    <name evidence="4" type="ORF">CLBCK_40410</name>
</gene>
<proteinExistence type="predicted"/>
<dbReference type="PANTHER" id="PTHR43479">
    <property type="entry name" value="ACREF/ENVCD OPERON REPRESSOR-RELATED"/>
    <property type="match status" value="1"/>
</dbReference>
<dbReference type="Pfam" id="PF14246">
    <property type="entry name" value="TetR_C_7"/>
    <property type="match status" value="1"/>
</dbReference>
<feature type="domain" description="HTH tetR-type" evidence="3">
    <location>
        <begin position="3"/>
        <end position="63"/>
    </location>
</feature>
<dbReference type="InterPro" id="IPR009057">
    <property type="entry name" value="Homeodomain-like_sf"/>
</dbReference>
<keyword evidence="1 2" id="KW-0238">DNA-binding</keyword>
<feature type="domain" description="HTH tetR-type" evidence="3">
    <location>
        <begin position="68"/>
        <end position="128"/>
    </location>
</feature>
<dbReference type="RefSeq" id="WP_077840331.1">
    <property type="nucleotide sequence ID" value="NZ_JABTAE010000001.1"/>
</dbReference>
<dbReference type="SUPFAM" id="SSF46689">
    <property type="entry name" value="Homeodomain-like"/>
    <property type="match status" value="2"/>
</dbReference>
<dbReference type="InterPro" id="IPR001647">
    <property type="entry name" value="HTH_TetR"/>
</dbReference>
<dbReference type="AlphaFoldDB" id="A0A1S8RZ30"/>
<accession>A0A1S8RZ30</accession>
<dbReference type="Gene3D" id="1.10.357.10">
    <property type="entry name" value="Tetracycline Repressor, domain 2"/>
    <property type="match status" value="2"/>
</dbReference>
<evidence type="ECO:0000313" key="4">
    <source>
        <dbReference type="EMBL" id="OOM58463.1"/>
    </source>
</evidence>
<evidence type="ECO:0000256" key="2">
    <source>
        <dbReference type="PROSITE-ProRule" id="PRU00335"/>
    </source>
</evidence>
<reference evidence="4 5" key="1">
    <citation type="submission" date="2016-05" db="EMBL/GenBank/DDBJ databases">
        <title>Microbial solvent formation.</title>
        <authorList>
            <person name="Poehlein A."/>
            <person name="Montoya Solano J.D."/>
            <person name="Flitsch S."/>
            <person name="Krabben P."/>
            <person name="Duerre P."/>
            <person name="Daniel R."/>
        </authorList>
    </citation>
    <scope>NUCLEOTIDE SEQUENCE [LARGE SCALE GENOMIC DNA]</scope>
    <source>
        <strain evidence="4 5">DSM 53</strain>
    </source>
</reference>
<sequence length="262" mass="30152">MEKDNISKIKDAAINLFSQRGYKETKIADIAKSAGVSVGTIYVSFKGKKELFKSLKIPEVGNYRPKYNKRRSEILKIALSLLSRNGYSDTSMNQIALECGYSKAILYQYFKSKEELFSAIFEETTIISSLDNIEIKCTNENLEETFKKMGYIFMKMFENEDRLNLIRVVIAELPKFPQLESIMCDCGINKVTEKFSKYLKELSERGIINCSNPQITARSYFGLLYSFIITGKVINQMKNEFSDDEIVSYATQLFVNFLQRNN</sequence>
<dbReference type="PROSITE" id="PS50977">
    <property type="entry name" value="HTH_TETR_2"/>
    <property type="match status" value="2"/>
</dbReference>
<organism evidence="4 5">
    <name type="scientific">Clostridium beijerinckii</name>
    <name type="common">Clostridium MP</name>
    <dbReference type="NCBI Taxonomy" id="1520"/>
    <lineage>
        <taxon>Bacteria</taxon>
        <taxon>Bacillati</taxon>
        <taxon>Bacillota</taxon>
        <taxon>Clostridia</taxon>
        <taxon>Eubacteriales</taxon>
        <taxon>Clostridiaceae</taxon>
        <taxon>Clostridium</taxon>
    </lineage>
</organism>
<dbReference type="Proteomes" id="UP000190973">
    <property type="component" value="Unassembled WGS sequence"/>
</dbReference>
<feature type="DNA-binding region" description="H-T-H motif" evidence="2">
    <location>
        <begin position="91"/>
        <end position="110"/>
    </location>
</feature>
<dbReference type="PRINTS" id="PR00455">
    <property type="entry name" value="HTHTETR"/>
</dbReference>
<dbReference type="InterPro" id="IPR039536">
    <property type="entry name" value="TetR_C_Proteobacteria"/>
</dbReference>
<dbReference type="Pfam" id="PF00440">
    <property type="entry name" value="TetR_N"/>
    <property type="match status" value="2"/>
</dbReference>
<dbReference type="InterPro" id="IPR050624">
    <property type="entry name" value="HTH-type_Tx_Regulator"/>
</dbReference>
<comment type="caution">
    <text evidence="4">The sequence shown here is derived from an EMBL/GenBank/DDBJ whole genome shotgun (WGS) entry which is preliminary data.</text>
</comment>